<evidence type="ECO:0000256" key="2">
    <source>
        <dbReference type="HAMAP-Rule" id="MF_02087"/>
    </source>
</evidence>
<proteinExistence type="inferred from homology"/>
<dbReference type="InterPro" id="IPR029066">
    <property type="entry name" value="PLP-binding_barrel"/>
</dbReference>
<dbReference type="PANTHER" id="PTHR10146:SF14">
    <property type="entry name" value="PYRIDOXAL PHOSPHATE HOMEOSTASIS PROTEIN"/>
    <property type="match status" value="1"/>
</dbReference>
<feature type="domain" description="Alanine racemase N-terminal" evidence="5">
    <location>
        <begin position="7"/>
        <end position="229"/>
    </location>
</feature>
<accession>A0A0K1R9H2</accession>
<reference evidence="6 7" key="1">
    <citation type="submission" date="2015-08" db="EMBL/GenBank/DDBJ databases">
        <authorList>
            <person name="Babu N.S."/>
            <person name="Beckwith C.J."/>
            <person name="Beseler K.G."/>
            <person name="Brison A."/>
            <person name="Carone J.V."/>
            <person name="Caskin T.P."/>
            <person name="Diamond M."/>
            <person name="Durham M.E."/>
            <person name="Foxe J.M."/>
            <person name="Go M."/>
            <person name="Henderson B.A."/>
            <person name="Jones I.B."/>
            <person name="McGettigan J.A."/>
            <person name="Micheletti S.J."/>
            <person name="Nasrallah M.E."/>
            <person name="Ortiz D."/>
            <person name="Piller C.R."/>
            <person name="Privatt S.R."/>
            <person name="Schneider S.L."/>
            <person name="Sharp S."/>
            <person name="Smith T.C."/>
            <person name="Stanton J.D."/>
            <person name="Ullery H.E."/>
            <person name="Wilson R.J."/>
            <person name="Serrano M.G."/>
            <person name="Buck G."/>
            <person name="Lee V."/>
            <person name="Wang Y."/>
            <person name="Carvalho R."/>
            <person name="Voegtly L."/>
            <person name="Shi R."/>
            <person name="Duckworth R."/>
            <person name="Johnson A."/>
            <person name="Loviza R."/>
            <person name="Walstead R."/>
            <person name="Shah Z."/>
            <person name="Kiflezghi M."/>
            <person name="Wade K."/>
            <person name="Ball S.L."/>
            <person name="Bradley K.W."/>
            <person name="Asai D.J."/>
            <person name="Bowman C.A."/>
            <person name="Russell D.A."/>
            <person name="Pope W.H."/>
            <person name="Jacobs-Sera D."/>
            <person name="Hendrix R.W."/>
            <person name="Hatfull G.F."/>
        </authorList>
    </citation>
    <scope>NUCLEOTIDE SEQUENCE [LARGE SCALE GENOMIC DNA]</scope>
    <source>
        <strain evidence="6 7">PUDD_83A45</strain>
    </source>
</reference>
<dbReference type="Pfam" id="PF01168">
    <property type="entry name" value="Ala_racemase_N"/>
    <property type="match status" value="1"/>
</dbReference>
<dbReference type="HAMAP" id="MF_02087">
    <property type="entry name" value="PLP_homeostasis"/>
    <property type="match status" value="1"/>
</dbReference>
<comment type="cofactor">
    <cofactor evidence="3">
        <name>pyridoxal 5'-phosphate</name>
        <dbReference type="ChEBI" id="CHEBI:597326"/>
    </cofactor>
</comment>
<evidence type="ECO:0000313" key="7">
    <source>
        <dbReference type="Proteomes" id="UP000060016"/>
    </source>
</evidence>
<dbReference type="SUPFAM" id="SSF51419">
    <property type="entry name" value="PLP-binding barrel"/>
    <property type="match status" value="1"/>
</dbReference>
<dbReference type="KEGG" id="crie:AK829_01605"/>
<dbReference type="GO" id="GO:0030170">
    <property type="term" value="F:pyridoxal phosphate binding"/>
    <property type="evidence" value="ECO:0007669"/>
    <property type="project" value="UniProtKB-UniRule"/>
</dbReference>
<evidence type="ECO:0000256" key="3">
    <source>
        <dbReference type="PIRSR" id="PIRSR004848-1"/>
    </source>
</evidence>
<dbReference type="PIRSF" id="PIRSF004848">
    <property type="entry name" value="YBL036c_PLPDEIII"/>
    <property type="match status" value="1"/>
</dbReference>
<gene>
    <name evidence="6" type="ORF">AK829_01605</name>
</gene>
<dbReference type="NCBIfam" id="TIGR00044">
    <property type="entry name" value="YggS family pyridoxal phosphate-dependent enzyme"/>
    <property type="match status" value="1"/>
</dbReference>
<feature type="modified residue" description="N6-(pyridoxal phosphate)lysine" evidence="2 3">
    <location>
        <position position="35"/>
    </location>
</feature>
<dbReference type="PANTHER" id="PTHR10146">
    <property type="entry name" value="PROLINE SYNTHETASE CO-TRANSCRIBED BACTERIAL HOMOLOG PROTEIN"/>
    <property type="match status" value="1"/>
</dbReference>
<evidence type="ECO:0000256" key="1">
    <source>
        <dbReference type="ARBA" id="ARBA00022898"/>
    </source>
</evidence>
<dbReference type="Gene3D" id="3.20.20.10">
    <property type="entry name" value="Alanine racemase"/>
    <property type="match status" value="1"/>
</dbReference>
<dbReference type="RefSeq" id="WP_052203652.1">
    <property type="nucleotide sequence ID" value="NZ_CP012342.1"/>
</dbReference>
<evidence type="ECO:0000256" key="4">
    <source>
        <dbReference type="RuleBase" id="RU004514"/>
    </source>
</evidence>
<comment type="similarity">
    <text evidence="2 4">Belongs to the pyridoxal phosphate-binding protein YggS/PROSC family.</text>
</comment>
<evidence type="ECO:0000259" key="5">
    <source>
        <dbReference type="Pfam" id="PF01168"/>
    </source>
</evidence>
<organism evidence="6 7">
    <name type="scientific">Corynebacterium riegelii</name>
    <dbReference type="NCBI Taxonomy" id="156976"/>
    <lineage>
        <taxon>Bacteria</taxon>
        <taxon>Bacillati</taxon>
        <taxon>Actinomycetota</taxon>
        <taxon>Actinomycetes</taxon>
        <taxon>Mycobacteriales</taxon>
        <taxon>Corynebacteriaceae</taxon>
        <taxon>Corynebacterium</taxon>
    </lineage>
</organism>
<dbReference type="PATRIC" id="fig|156976.3.peg.313"/>
<evidence type="ECO:0000313" key="6">
    <source>
        <dbReference type="EMBL" id="AKV58077.1"/>
    </source>
</evidence>
<keyword evidence="1 2" id="KW-0663">Pyridoxal phosphate</keyword>
<dbReference type="Proteomes" id="UP000060016">
    <property type="component" value="Chromosome"/>
</dbReference>
<sequence>MTIAENIKAVQERIRAAEQAAGRESGSVQLLPVSKFHPASAIREVAACGITLVGENREQEARDKAAELGDECGIAMIGQIQTKKANAVARWAAEVHSLDSVRLADGLNRGMALALERGDRTSEILPCMIQVSFDGDTARGGVALDGVGELAEVVEKHEHLELKGFMVVPPLDAEPAKVFEELRLLTDAYASQLDRPLQLSAGMSGDFEEAIACGSDIVRVGTAVFGPRPVG</sequence>
<name>A0A0K1R9H2_9CORY</name>
<dbReference type="CDD" id="cd00635">
    <property type="entry name" value="PLPDE_III_YBL036c_like"/>
    <property type="match status" value="1"/>
</dbReference>
<comment type="function">
    <text evidence="2">Pyridoxal 5'-phosphate (PLP)-binding protein, which is involved in PLP homeostasis.</text>
</comment>
<protein>
    <recommendedName>
        <fullName evidence="2">Pyridoxal phosphate homeostasis protein</fullName>
        <shortName evidence="2">PLP homeostasis protein</shortName>
    </recommendedName>
</protein>
<dbReference type="InterPro" id="IPR001608">
    <property type="entry name" value="Ala_racemase_N"/>
</dbReference>
<keyword evidence="7" id="KW-1185">Reference proteome</keyword>
<dbReference type="InterPro" id="IPR011078">
    <property type="entry name" value="PyrdxlP_homeostasis"/>
</dbReference>
<dbReference type="STRING" id="156976.AK829_01605"/>
<dbReference type="AlphaFoldDB" id="A0A0K1R9H2"/>
<dbReference type="EMBL" id="CP012342">
    <property type="protein sequence ID" value="AKV58077.1"/>
    <property type="molecule type" value="Genomic_DNA"/>
</dbReference>